<reference evidence="1 2" key="1">
    <citation type="journal article" date="2022" name="Mar. Drugs">
        <title>Bioassay-Guided Fractionation Leads to the Detection of Cholic Acid Generated by the Rare Thalassomonas sp.</title>
        <authorList>
            <person name="Pheiffer F."/>
            <person name="Schneider Y.K."/>
            <person name="Hansen E.H."/>
            <person name="Andersen J.H."/>
            <person name="Isaksson J."/>
            <person name="Busche T."/>
            <person name="R C."/>
            <person name="Kalinowski J."/>
            <person name="Zyl L.V."/>
            <person name="Trindade M."/>
        </authorList>
    </citation>
    <scope>NUCLEOTIDE SEQUENCE [LARGE SCALE GENOMIC DNA]</scope>
    <source>
        <strain evidence="1 2">A5K-61T</strain>
    </source>
</reference>
<organism evidence="1 2">
    <name type="scientific">Thalassomonas haliotis</name>
    <dbReference type="NCBI Taxonomy" id="485448"/>
    <lineage>
        <taxon>Bacteria</taxon>
        <taxon>Pseudomonadati</taxon>
        <taxon>Pseudomonadota</taxon>
        <taxon>Gammaproteobacteria</taxon>
        <taxon>Alteromonadales</taxon>
        <taxon>Colwelliaceae</taxon>
        <taxon>Thalassomonas</taxon>
    </lineage>
</organism>
<gene>
    <name evidence="1" type="ORF">H3N35_21320</name>
</gene>
<keyword evidence="2" id="KW-1185">Reference proteome</keyword>
<name>A0ABY7VBS3_9GAMM</name>
<dbReference type="Proteomes" id="UP001215231">
    <property type="component" value="Chromosome"/>
</dbReference>
<dbReference type="EMBL" id="CP059693">
    <property type="protein sequence ID" value="WDE10761.1"/>
    <property type="molecule type" value="Genomic_DNA"/>
</dbReference>
<evidence type="ECO:0000313" key="1">
    <source>
        <dbReference type="EMBL" id="WDE10761.1"/>
    </source>
</evidence>
<evidence type="ECO:0000313" key="2">
    <source>
        <dbReference type="Proteomes" id="UP001215231"/>
    </source>
</evidence>
<sequence>MASVGGNLSDLWCGCTVSVFETLRQARIVSVQTCLIDGEPLAPVDGELVERKLAGDGFIERAALKSAIREGFTCEPMKVYFTLSVGISRPGLVKQDYLYCLGMDFCVIKKELTRARLNRKVLKSGLIISQR</sequence>
<proteinExistence type="predicted"/>
<dbReference type="RefSeq" id="WP_274050825.1">
    <property type="nucleotide sequence ID" value="NZ_CP059693.1"/>
</dbReference>
<accession>A0ABY7VBS3</accession>
<protein>
    <submittedName>
        <fullName evidence="1">Uncharacterized protein</fullName>
    </submittedName>
</protein>